<proteinExistence type="predicted"/>
<reference evidence="2 3" key="1">
    <citation type="journal article" date="2019" name="Nat. Ecol. Evol.">
        <title>Megaphylogeny resolves global patterns of mushroom evolution.</title>
        <authorList>
            <person name="Varga T."/>
            <person name="Krizsan K."/>
            <person name="Foldi C."/>
            <person name="Dima B."/>
            <person name="Sanchez-Garcia M."/>
            <person name="Sanchez-Ramirez S."/>
            <person name="Szollosi G.J."/>
            <person name="Szarkandi J.G."/>
            <person name="Papp V."/>
            <person name="Albert L."/>
            <person name="Andreopoulos W."/>
            <person name="Angelini C."/>
            <person name="Antonin V."/>
            <person name="Barry K.W."/>
            <person name="Bougher N.L."/>
            <person name="Buchanan P."/>
            <person name="Buyck B."/>
            <person name="Bense V."/>
            <person name="Catcheside P."/>
            <person name="Chovatia M."/>
            <person name="Cooper J."/>
            <person name="Damon W."/>
            <person name="Desjardin D."/>
            <person name="Finy P."/>
            <person name="Geml J."/>
            <person name="Haridas S."/>
            <person name="Hughes K."/>
            <person name="Justo A."/>
            <person name="Karasinski D."/>
            <person name="Kautmanova I."/>
            <person name="Kiss B."/>
            <person name="Kocsube S."/>
            <person name="Kotiranta H."/>
            <person name="LaButti K.M."/>
            <person name="Lechner B.E."/>
            <person name="Liimatainen K."/>
            <person name="Lipzen A."/>
            <person name="Lukacs Z."/>
            <person name="Mihaltcheva S."/>
            <person name="Morgado L.N."/>
            <person name="Niskanen T."/>
            <person name="Noordeloos M.E."/>
            <person name="Ohm R.A."/>
            <person name="Ortiz-Santana B."/>
            <person name="Ovrebo C."/>
            <person name="Racz N."/>
            <person name="Riley R."/>
            <person name="Savchenko A."/>
            <person name="Shiryaev A."/>
            <person name="Soop K."/>
            <person name="Spirin V."/>
            <person name="Szebenyi C."/>
            <person name="Tomsovsky M."/>
            <person name="Tulloss R.E."/>
            <person name="Uehling J."/>
            <person name="Grigoriev I.V."/>
            <person name="Vagvolgyi C."/>
            <person name="Papp T."/>
            <person name="Martin F.M."/>
            <person name="Miettinen O."/>
            <person name="Hibbett D.S."/>
            <person name="Nagy L.G."/>
        </authorList>
    </citation>
    <scope>NUCLEOTIDE SEQUENCE [LARGE SCALE GENOMIC DNA]</scope>
    <source>
        <strain evidence="2 3">HHB13444</strain>
    </source>
</reference>
<sequence>MAPPSWATDEQWNWLIDKGVGYREAQKTSQTTPFFAGVWHDWFVDYLEEDAVWGKGEWQTPFSLEQTEELTAAKEARKSTSRRGGDKKVPKLRIAREKNTRALQEIEIYSKKYYKKNVKPAVKVELKHLKALRSDNKLPPEDRLEVVRRLTQEHYDNETAEVRAWVVAEATQEKEHVHALAEAHKKGVVIDVDAERTPEQYQHAIDQAPADIRRLLNPVHHSTGCSIMVIVTGPIPENGGAIGSFAVHFGENSSGHNFAQVTPDFRDVYARPHVHFAKGLYLEDVRQARALPPAVTGIVPPSTVSRASSVSIGTRSPDSSPSPMPSVQDLPDIPNEIATPLFILEEWAKQPGPSTRGRKKGTTLPPIEMPAAQVFMPMGMSEMAPPMGPVYGYSESMWAGMNASGAYSASDAWGMPLNGDPSFVNPFWMTPQGQPLAGSSSDASAFLIDGFTAFNHPLPSAVQPHLSMTNSFSYEELSTPLIFPGFPDVGGNDRLGGSTSASPSPPSSRPSSPPLSSRPSSPMLTEETQSPTVGLQEAPAAPGRSRKRNAEPSAEPRTSRVGRVVNTPRRKDATPEPVSKRRKA</sequence>
<name>A0A5C3NWI3_9APHY</name>
<feature type="region of interest" description="Disordered" evidence="1">
    <location>
        <begin position="69"/>
        <end position="90"/>
    </location>
</feature>
<feature type="compositionally biased region" description="Pro residues" evidence="1">
    <location>
        <begin position="503"/>
        <end position="513"/>
    </location>
</feature>
<feature type="compositionally biased region" description="Basic and acidic residues" evidence="1">
    <location>
        <begin position="71"/>
        <end position="90"/>
    </location>
</feature>
<dbReference type="AlphaFoldDB" id="A0A5C3NWI3"/>
<gene>
    <name evidence="2" type="ORF">K466DRAFT_569696</name>
</gene>
<evidence type="ECO:0000313" key="3">
    <source>
        <dbReference type="Proteomes" id="UP000308197"/>
    </source>
</evidence>
<feature type="region of interest" description="Disordered" evidence="1">
    <location>
        <begin position="488"/>
        <end position="584"/>
    </location>
</feature>
<dbReference type="STRING" id="1314778.A0A5C3NWI3"/>
<protein>
    <submittedName>
        <fullName evidence="2">Uncharacterized protein</fullName>
    </submittedName>
</protein>
<keyword evidence="3" id="KW-1185">Reference proteome</keyword>
<dbReference type="EMBL" id="ML211788">
    <property type="protein sequence ID" value="TFK80370.1"/>
    <property type="molecule type" value="Genomic_DNA"/>
</dbReference>
<organism evidence="2 3">
    <name type="scientific">Polyporus arcularius HHB13444</name>
    <dbReference type="NCBI Taxonomy" id="1314778"/>
    <lineage>
        <taxon>Eukaryota</taxon>
        <taxon>Fungi</taxon>
        <taxon>Dikarya</taxon>
        <taxon>Basidiomycota</taxon>
        <taxon>Agaricomycotina</taxon>
        <taxon>Agaricomycetes</taxon>
        <taxon>Polyporales</taxon>
        <taxon>Polyporaceae</taxon>
        <taxon>Polyporus</taxon>
    </lineage>
</organism>
<feature type="region of interest" description="Disordered" evidence="1">
    <location>
        <begin position="302"/>
        <end position="331"/>
    </location>
</feature>
<accession>A0A5C3NWI3</accession>
<dbReference type="InParanoid" id="A0A5C3NWI3"/>
<evidence type="ECO:0000256" key="1">
    <source>
        <dbReference type="SAM" id="MobiDB-lite"/>
    </source>
</evidence>
<dbReference type="Proteomes" id="UP000308197">
    <property type="component" value="Unassembled WGS sequence"/>
</dbReference>
<evidence type="ECO:0000313" key="2">
    <source>
        <dbReference type="EMBL" id="TFK80370.1"/>
    </source>
</evidence>
<feature type="compositionally biased region" description="Polar residues" evidence="1">
    <location>
        <begin position="302"/>
        <end position="314"/>
    </location>
</feature>